<name>A0A6L2J2D8_TANCI</name>
<protein>
    <submittedName>
        <fullName evidence="2">Uncharacterized protein</fullName>
    </submittedName>
</protein>
<evidence type="ECO:0000256" key="1">
    <source>
        <dbReference type="SAM" id="MobiDB-lite"/>
    </source>
</evidence>
<comment type="caution">
    <text evidence="2">The sequence shown here is derived from an EMBL/GenBank/DDBJ whole genome shotgun (WGS) entry which is preliminary data.</text>
</comment>
<gene>
    <name evidence="2" type="ORF">Tci_003166</name>
</gene>
<reference evidence="2" key="1">
    <citation type="journal article" date="2019" name="Sci. Rep.">
        <title>Draft genome of Tanacetum cinerariifolium, the natural source of mosquito coil.</title>
        <authorList>
            <person name="Yamashiro T."/>
            <person name="Shiraishi A."/>
            <person name="Satake H."/>
            <person name="Nakayama K."/>
        </authorList>
    </citation>
    <scope>NUCLEOTIDE SEQUENCE</scope>
</reference>
<feature type="compositionally biased region" description="Basic and acidic residues" evidence="1">
    <location>
        <begin position="1"/>
        <end position="10"/>
    </location>
</feature>
<feature type="region of interest" description="Disordered" evidence="1">
    <location>
        <begin position="1"/>
        <end position="41"/>
    </location>
</feature>
<evidence type="ECO:0000313" key="2">
    <source>
        <dbReference type="EMBL" id="GEU31188.1"/>
    </source>
</evidence>
<dbReference type="EMBL" id="BKCJ010000227">
    <property type="protein sequence ID" value="GEU31188.1"/>
    <property type="molecule type" value="Genomic_DNA"/>
</dbReference>
<dbReference type="AlphaFoldDB" id="A0A6L2J2D8"/>
<feature type="compositionally biased region" description="Acidic residues" evidence="1">
    <location>
        <begin position="157"/>
        <end position="180"/>
    </location>
</feature>
<organism evidence="2">
    <name type="scientific">Tanacetum cinerariifolium</name>
    <name type="common">Dalmatian daisy</name>
    <name type="synonym">Chrysanthemum cinerariifolium</name>
    <dbReference type="NCBI Taxonomy" id="118510"/>
    <lineage>
        <taxon>Eukaryota</taxon>
        <taxon>Viridiplantae</taxon>
        <taxon>Streptophyta</taxon>
        <taxon>Embryophyta</taxon>
        <taxon>Tracheophyta</taxon>
        <taxon>Spermatophyta</taxon>
        <taxon>Magnoliopsida</taxon>
        <taxon>eudicotyledons</taxon>
        <taxon>Gunneridae</taxon>
        <taxon>Pentapetalae</taxon>
        <taxon>asterids</taxon>
        <taxon>campanulids</taxon>
        <taxon>Asterales</taxon>
        <taxon>Asteraceae</taxon>
        <taxon>Asteroideae</taxon>
        <taxon>Anthemideae</taxon>
        <taxon>Anthemidinae</taxon>
        <taxon>Tanacetum</taxon>
    </lineage>
</organism>
<feature type="region of interest" description="Disordered" evidence="1">
    <location>
        <begin position="150"/>
        <end position="180"/>
    </location>
</feature>
<proteinExistence type="predicted"/>
<sequence length="180" mass="19972">MELVLSHDGDTGGNDQPPGPFRRPRRGGCQGSGGGKDGRGKTTLVAFRKMWEDNGKKLLPIDFDSYDGEMWKPVGTYSHLFITTISLKIGDEHKIPFYFDSWANVEDQLKIGTDGNPDEYPSLVSDFGLNHTSKATGTYVNEVAATKHKAMMKPEVLDEDEDEDENENEDEEINGDATVE</sequence>
<accession>A0A6L2J2D8</accession>